<dbReference type="AlphaFoldDB" id="A0A0D0DYZ3"/>
<evidence type="ECO:0000313" key="1">
    <source>
        <dbReference type="EMBL" id="KIK91984.1"/>
    </source>
</evidence>
<dbReference type="InParanoid" id="A0A0D0DYZ3"/>
<reference evidence="2" key="2">
    <citation type="submission" date="2015-01" db="EMBL/GenBank/DDBJ databases">
        <title>Evolutionary Origins and Diversification of the Mycorrhizal Mutualists.</title>
        <authorList>
            <consortium name="DOE Joint Genome Institute"/>
            <consortium name="Mycorrhizal Genomics Consortium"/>
            <person name="Kohler A."/>
            <person name="Kuo A."/>
            <person name="Nagy L.G."/>
            <person name="Floudas D."/>
            <person name="Copeland A."/>
            <person name="Barry K.W."/>
            <person name="Cichocki N."/>
            <person name="Veneault-Fourrey C."/>
            <person name="LaButti K."/>
            <person name="Lindquist E.A."/>
            <person name="Lipzen A."/>
            <person name="Lundell T."/>
            <person name="Morin E."/>
            <person name="Murat C."/>
            <person name="Riley R."/>
            <person name="Ohm R."/>
            <person name="Sun H."/>
            <person name="Tunlid A."/>
            <person name="Henrissat B."/>
            <person name="Grigoriev I.V."/>
            <person name="Hibbett D.S."/>
            <person name="Martin F."/>
        </authorList>
    </citation>
    <scope>NUCLEOTIDE SEQUENCE [LARGE SCALE GENOMIC DNA]</scope>
    <source>
        <strain evidence="2">Ve08.2h10</strain>
    </source>
</reference>
<keyword evidence="2" id="KW-1185">Reference proteome</keyword>
<proteinExistence type="predicted"/>
<organism evidence="1 2">
    <name type="scientific">Paxillus rubicundulus Ve08.2h10</name>
    <dbReference type="NCBI Taxonomy" id="930991"/>
    <lineage>
        <taxon>Eukaryota</taxon>
        <taxon>Fungi</taxon>
        <taxon>Dikarya</taxon>
        <taxon>Basidiomycota</taxon>
        <taxon>Agaricomycotina</taxon>
        <taxon>Agaricomycetes</taxon>
        <taxon>Agaricomycetidae</taxon>
        <taxon>Boletales</taxon>
        <taxon>Paxilineae</taxon>
        <taxon>Paxillaceae</taxon>
        <taxon>Paxillus</taxon>
    </lineage>
</organism>
<dbReference type="Proteomes" id="UP000054538">
    <property type="component" value="Unassembled WGS sequence"/>
</dbReference>
<reference evidence="1 2" key="1">
    <citation type="submission" date="2014-04" db="EMBL/GenBank/DDBJ databases">
        <authorList>
            <consortium name="DOE Joint Genome Institute"/>
            <person name="Kuo A."/>
            <person name="Kohler A."/>
            <person name="Jargeat P."/>
            <person name="Nagy L.G."/>
            <person name="Floudas D."/>
            <person name="Copeland A."/>
            <person name="Barry K.W."/>
            <person name="Cichocki N."/>
            <person name="Veneault-Fourrey C."/>
            <person name="LaButti K."/>
            <person name="Lindquist E.A."/>
            <person name="Lipzen A."/>
            <person name="Lundell T."/>
            <person name="Morin E."/>
            <person name="Murat C."/>
            <person name="Sun H."/>
            <person name="Tunlid A."/>
            <person name="Henrissat B."/>
            <person name="Grigoriev I.V."/>
            <person name="Hibbett D.S."/>
            <person name="Martin F."/>
            <person name="Nordberg H.P."/>
            <person name="Cantor M.N."/>
            <person name="Hua S.X."/>
        </authorList>
    </citation>
    <scope>NUCLEOTIDE SEQUENCE [LARGE SCALE GENOMIC DNA]</scope>
    <source>
        <strain evidence="1 2">Ve08.2h10</strain>
    </source>
</reference>
<accession>A0A0D0DYZ3</accession>
<gene>
    <name evidence="1" type="ORF">PAXRUDRAFT_13493</name>
</gene>
<dbReference type="EMBL" id="KN825327">
    <property type="protein sequence ID" value="KIK91984.1"/>
    <property type="molecule type" value="Genomic_DNA"/>
</dbReference>
<dbReference type="HOGENOM" id="CLU_1845748_0_0_1"/>
<dbReference type="PANTHER" id="PTHR46579:SF1">
    <property type="entry name" value="F5_8 TYPE C DOMAIN-CONTAINING PROTEIN"/>
    <property type="match status" value="1"/>
</dbReference>
<dbReference type="PANTHER" id="PTHR46579">
    <property type="entry name" value="F5/8 TYPE C DOMAIN-CONTAINING PROTEIN-RELATED"/>
    <property type="match status" value="1"/>
</dbReference>
<sequence>MDAQDSFQLYGAEAMKPNFHWVVHLWQQILDYGPVYNFWEFLSEQLNKVLKSSNSNNWMGRQVETSMMREFVRGAQIDSLAQGVYDATNSLVVKGILQCMINNSQEASGTVQDAATETAFDELASYLHVQPGPTVSSLQ</sequence>
<name>A0A0D0DYZ3_9AGAM</name>
<dbReference type="OrthoDB" id="3239894at2759"/>
<evidence type="ECO:0000313" key="2">
    <source>
        <dbReference type="Proteomes" id="UP000054538"/>
    </source>
</evidence>
<protein>
    <submittedName>
        <fullName evidence="1">Uncharacterized protein</fullName>
    </submittedName>
</protein>